<keyword evidence="3" id="KW-1185">Reference proteome</keyword>
<dbReference type="RefSeq" id="WP_179240665.1">
    <property type="nucleotide sequence ID" value="NZ_CP058595.1"/>
</dbReference>
<name>A0A7H9ALJ4_9FLAO</name>
<feature type="chain" id="PRO_5029019333" description="GLPGLI family protein" evidence="1">
    <location>
        <begin position="21"/>
        <end position="249"/>
    </location>
</feature>
<feature type="signal peptide" evidence="1">
    <location>
        <begin position="1"/>
        <end position="20"/>
    </location>
</feature>
<keyword evidence="1" id="KW-0732">Signal</keyword>
<dbReference type="KEGG" id="cagg:HYG79_02875"/>
<evidence type="ECO:0000313" key="3">
    <source>
        <dbReference type="Proteomes" id="UP000509302"/>
    </source>
</evidence>
<dbReference type="EMBL" id="CP058595">
    <property type="protein sequence ID" value="QLG44330.1"/>
    <property type="molecule type" value="Genomic_DNA"/>
</dbReference>
<organism evidence="2 3">
    <name type="scientific">Costertonia aggregata</name>
    <dbReference type="NCBI Taxonomy" id="343403"/>
    <lineage>
        <taxon>Bacteria</taxon>
        <taxon>Pseudomonadati</taxon>
        <taxon>Bacteroidota</taxon>
        <taxon>Flavobacteriia</taxon>
        <taxon>Flavobacteriales</taxon>
        <taxon>Flavobacteriaceae</taxon>
        <taxon>Costertonia</taxon>
    </lineage>
</organism>
<gene>
    <name evidence="2" type="ORF">HYG79_02875</name>
</gene>
<sequence length="249" mass="28977">MKKIVYSLIMVLFFQAQSWAQTCAVKQMVQEEFNEEGESIEKKTYTLYYNQENVLEEVQIQTEEEDLNTLKFEKIGSDTKITWFLDGEYDRHFLVTNASILVFDGQDQNSFDVDYADEYLLTFENNLLTKIDDNRVFYWELGNVIKSESIGKKGKSVTTYSYINAPNPFLSLHKLGAIDVLANSDFIPYIYTLSSQVINSEESVRIRNGEMTSNPGKDHKYSHKVNQDGCVIEFTEHAPYHKLMYTFKY</sequence>
<evidence type="ECO:0008006" key="4">
    <source>
        <dbReference type="Google" id="ProtNLM"/>
    </source>
</evidence>
<dbReference type="Proteomes" id="UP000509302">
    <property type="component" value="Chromosome"/>
</dbReference>
<evidence type="ECO:0000313" key="2">
    <source>
        <dbReference type="EMBL" id="QLG44330.1"/>
    </source>
</evidence>
<evidence type="ECO:0000256" key="1">
    <source>
        <dbReference type="SAM" id="SignalP"/>
    </source>
</evidence>
<reference evidence="2 3" key="1">
    <citation type="journal article" date="2006" name="Int. J. Syst. Evol. Microbiol.">
        <title>Costertonia aggregata gen. nov., sp. nov., a mesophilic marine bacterium of the family Flavobacteriaceae, isolated from a mature biofilm.</title>
        <authorList>
            <person name="Kwon K.K."/>
            <person name="Lee Y.K."/>
            <person name="Lee H.K."/>
        </authorList>
    </citation>
    <scope>NUCLEOTIDE SEQUENCE [LARGE SCALE GENOMIC DNA]</scope>
    <source>
        <strain evidence="2 3">KCCM 42265</strain>
    </source>
</reference>
<proteinExistence type="predicted"/>
<protein>
    <recommendedName>
        <fullName evidence="4">GLPGLI family protein</fullName>
    </recommendedName>
</protein>
<accession>A0A7H9ALJ4</accession>
<dbReference type="AlphaFoldDB" id="A0A7H9ALJ4"/>